<organism evidence="2 3">
    <name type="scientific">Sphingobium lactosutens DS20</name>
    <dbReference type="NCBI Taxonomy" id="1331060"/>
    <lineage>
        <taxon>Bacteria</taxon>
        <taxon>Pseudomonadati</taxon>
        <taxon>Pseudomonadota</taxon>
        <taxon>Alphaproteobacteria</taxon>
        <taxon>Sphingomonadales</taxon>
        <taxon>Sphingomonadaceae</taxon>
        <taxon>Sphingobium</taxon>
    </lineage>
</organism>
<gene>
    <name evidence="2" type="ORF">RLDS_00850</name>
</gene>
<dbReference type="PATRIC" id="fig|1331060.3.peg.146"/>
<protein>
    <recommendedName>
        <fullName evidence="1">Polyvalent protein metallopeptidase domain-containing protein</fullName>
    </recommendedName>
</protein>
<comment type="caution">
    <text evidence="2">The sequence shown here is derived from an EMBL/GenBank/DDBJ whole genome shotgun (WGS) entry which is preliminary data.</text>
</comment>
<accession>T0HRQ9</accession>
<evidence type="ECO:0000313" key="2">
    <source>
        <dbReference type="EMBL" id="EQB19056.1"/>
    </source>
</evidence>
<dbReference type="eggNOG" id="COG4227">
    <property type="taxonomic scope" value="Bacteria"/>
</dbReference>
<dbReference type="OrthoDB" id="7476442at2"/>
<reference evidence="2 3" key="1">
    <citation type="journal article" date="2013" name="Genome Announc.">
        <title>Draft Genome Sequence of Sphingobium lactosutens Strain DS20T, Isolated from a Hexachlorocyclohexane Dumpsite.</title>
        <authorList>
            <person name="Kumar R."/>
            <person name="Dwivedi V."/>
            <person name="Negi V."/>
            <person name="Khurana J.P."/>
            <person name="Lal R."/>
        </authorList>
    </citation>
    <scope>NUCLEOTIDE SEQUENCE [LARGE SCALE GENOMIC DNA]</scope>
    <source>
        <strain evidence="2 3">DS20</strain>
    </source>
</reference>
<proteinExistence type="predicted"/>
<keyword evidence="3" id="KW-1185">Reference proteome</keyword>
<dbReference type="AlphaFoldDB" id="T0HRQ9"/>
<name>T0HRQ9_9SPHN</name>
<dbReference type="Pfam" id="PF18818">
    <property type="entry name" value="MPTase-PolyVal"/>
    <property type="match status" value="1"/>
</dbReference>
<dbReference type="RefSeq" id="WP_021224339.1">
    <property type="nucleotide sequence ID" value="NZ_ATDP01000035.1"/>
</dbReference>
<feature type="domain" description="Polyvalent protein metallopeptidase" evidence="1">
    <location>
        <begin position="17"/>
        <end position="62"/>
    </location>
</feature>
<sequence>MVFTFQPPFWAGLSGYVAELTAALVGADVGLPTTHLDDHAAYIGSWLAILRKDNRALLTAAARAEEAAGFLLRATDLACEDDLDEQAAA</sequence>
<evidence type="ECO:0000313" key="3">
    <source>
        <dbReference type="Proteomes" id="UP000015531"/>
    </source>
</evidence>
<dbReference type="EMBL" id="ATDP01000035">
    <property type="protein sequence ID" value="EQB19056.1"/>
    <property type="molecule type" value="Genomic_DNA"/>
</dbReference>
<evidence type="ECO:0000259" key="1">
    <source>
        <dbReference type="Pfam" id="PF18818"/>
    </source>
</evidence>
<dbReference type="Proteomes" id="UP000015531">
    <property type="component" value="Unassembled WGS sequence"/>
</dbReference>
<dbReference type="InterPro" id="IPR041459">
    <property type="entry name" value="MPTase-PolyVal"/>
</dbReference>